<accession>A0A085MX12</accession>
<feature type="region of interest" description="Disordered" evidence="1">
    <location>
        <begin position="58"/>
        <end position="122"/>
    </location>
</feature>
<dbReference type="AlphaFoldDB" id="A0A085MX12"/>
<name>A0A085MX12_9BILA</name>
<feature type="compositionally biased region" description="Polar residues" evidence="1">
    <location>
        <begin position="75"/>
        <end position="87"/>
    </location>
</feature>
<protein>
    <submittedName>
        <fullName evidence="3">Uncharacterized protein</fullName>
    </submittedName>
</protein>
<gene>
    <name evidence="3" type="ORF">M514_03234</name>
</gene>
<keyword evidence="2" id="KW-1133">Transmembrane helix</keyword>
<keyword evidence="2" id="KW-0812">Transmembrane</keyword>
<feature type="transmembrane region" description="Helical" evidence="2">
    <location>
        <begin position="12"/>
        <end position="35"/>
    </location>
</feature>
<reference evidence="3" key="1">
    <citation type="journal article" date="2014" name="Nat. Genet.">
        <title>Genome and transcriptome of the porcine whipworm Trichuris suis.</title>
        <authorList>
            <person name="Jex A.R."/>
            <person name="Nejsum P."/>
            <person name="Schwarz E.M."/>
            <person name="Hu L."/>
            <person name="Young N.D."/>
            <person name="Hall R.S."/>
            <person name="Korhonen P.K."/>
            <person name="Liao S."/>
            <person name="Thamsborg S."/>
            <person name="Xia J."/>
            <person name="Xu P."/>
            <person name="Wang S."/>
            <person name="Scheerlinck J.P."/>
            <person name="Hofmann A."/>
            <person name="Sternberg P.W."/>
            <person name="Wang J."/>
            <person name="Gasser R.B."/>
        </authorList>
    </citation>
    <scope>NUCLEOTIDE SEQUENCE [LARGE SCALE GENOMIC DNA]</scope>
    <source>
        <strain evidence="3">DCEP-RM93F</strain>
    </source>
</reference>
<keyword evidence="2" id="KW-0472">Membrane</keyword>
<feature type="compositionally biased region" description="Basic and acidic residues" evidence="1">
    <location>
        <begin position="111"/>
        <end position="122"/>
    </location>
</feature>
<organism evidence="3">
    <name type="scientific">Trichuris suis</name>
    <name type="common">pig whipworm</name>
    <dbReference type="NCBI Taxonomy" id="68888"/>
    <lineage>
        <taxon>Eukaryota</taxon>
        <taxon>Metazoa</taxon>
        <taxon>Ecdysozoa</taxon>
        <taxon>Nematoda</taxon>
        <taxon>Enoplea</taxon>
        <taxon>Dorylaimia</taxon>
        <taxon>Trichinellida</taxon>
        <taxon>Trichuridae</taxon>
        <taxon>Trichuris</taxon>
    </lineage>
</organism>
<dbReference type="EMBL" id="KL367612">
    <property type="protein sequence ID" value="KFD61758.1"/>
    <property type="molecule type" value="Genomic_DNA"/>
</dbReference>
<evidence type="ECO:0000256" key="1">
    <source>
        <dbReference type="SAM" id="MobiDB-lite"/>
    </source>
</evidence>
<proteinExistence type="predicted"/>
<sequence length="502" mass="55268">MSPKSCFSSSTISGIVVLTVLATVCSVALLLYLLFGLKQGRDRYGNRLLQKLALHNNVPSAPPPSAAGAACSPVNDKTINGKDSNASIRRPERKLRSLPNSPPPVCPSTPTEEKKEMKSDEEMKLDALHSAKSFPSADNQETFTIRATDLDHFELRLENSHCGSEVCLVPKAANTLNDGQLKLLSISLEGLEFPTVERVLNAAQGALLVCTSHPGNVELRQMLASPVFLPRSLPSPLEHCIVDMEPLNVETPNLELLRVDCSAQVTPRLQDSISASDEPDMVSIAVQVGDELTESHLYHTAYGSDISDVSDNEEAVVSSAPYREEPNDHLAKRSVFDFPIFYRPINIGEDIALANRPEEVIKKGLSRSVPNLQEALSASPAMNSNAENVELSLQHEASENLMQALNVQEILDFIDNMNQHLTVDGNNSDGVQSTTDHQMDDEQWEQAIYATLKPTVIENEDTELSEEHQKKLNYFQEQFKQQCEELEQLGIAIKPSIPRVKA</sequence>
<evidence type="ECO:0000313" key="3">
    <source>
        <dbReference type="EMBL" id="KFD61758.1"/>
    </source>
</evidence>
<dbReference type="Proteomes" id="UP000030758">
    <property type="component" value="Unassembled WGS sequence"/>
</dbReference>
<evidence type="ECO:0000256" key="2">
    <source>
        <dbReference type="SAM" id="Phobius"/>
    </source>
</evidence>